<evidence type="ECO:0000256" key="2">
    <source>
        <dbReference type="ARBA" id="ARBA00023157"/>
    </source>
</evidence>
<keyword evidence="2" id="KW-1015">Disulfide bond</keyword>
<protein>
    <recommendedName>
        <fullName evidence="3">UMOD/GP2/OIT3-like D8C domain-containing protein</fullName>
    </recommendedName>
</protein>
<dbReference type="InterPro" id="IPR057774">
    <property type="entry name" value="D8C_UMOD/GP2/OIT3-like"/>
</dbReference>
<feature type="domain" description="UMOD/GP2/OIT3-like D8C" evidence="3">
    <location>
        <begin position="59"/>
        <end position="134"/>
    </location>
</feature>
<evidence type="ECO:0000259" key="3">
    <source>
        <dbReference type="Pfam" id="PF23283"/>
    </source>
</evidence>
<name>A0A8B6E3P7_MYTGA</name>
<keyword evidence="5" id="KW-1185">Reference proteome</keyword>
<evidence type="ECO:0000313" key="4">
    <source>
        <dbReference type="EMBL" id="VDI27822.1"/>
    </source>
</evidence>
<organism evidence="4 5">
    <name type="scientific">Mytilus galloprovincialis</name>
    <name type="common">Mediterranean mussel</name>
    <dbReference type="NCBI Taxonomy" id="29158"/>
    <lineage>
        <taxon>Eukaryota</taxon>
        <taxon>Metazoa</taxon>
        <taxon>Spiralia</taxon>
        <taxon>Lophotrochozoa</taxon>
        <taxon>Mollusca</taxon>
        <taxon>Bivalvia</taxon>
        <taxon>Autobranchia</taxon>
        <taxon>Pteriomorphia</taxon>
        <taxon>Mytilida</taxon>
        <taxon>Mytiloidea</taxon>
        <taxon>Mytilidae</taxon>
        <taxon>Mytilinae</taxon>
        <taxon>Mytilus</taxon>
    </lineage>
</organism>
<dbReference type="OrthoDB" id="10043005at2759"/>
<dbReference type="Pfam" id="PF23283">
    <property type="entry name" value="D8C_UMOD"/>
    <property type="match status" value="1"/>
</dbReference>
<dbReference type="Proteomes" id="UP000596742">
    <property type="component" value="Unassembled WGS sequence"/>
</dbReference>
<evidence type="ECO:0000313" key="5">
    <source>
        <dbReference type="Proteomes" id="UP000596742"/>
    </source>
</evidence>
<reference evidence="4" key="1">
    <citation type="submission" date="2018-11" db="EMBL/GenBank/DDBJ databases">
        <authorList>
            <person name="Alioto T."/>
            <person name="Alioto T."/>
        </authorList>
    </citation>
    <scope>NUCLEOTIDE SEQUENCE</scope>
</reference>
<proteinExistence type="predicted"/>
<dbReference type="EMBL" id="UYJE01004413">
    <property type="protein sequence ID" value="VDI27822.1"/>
    <property type="molecule type" value="Genomic_DNA"/>
</dbReference>
<dbReference type="AlphaFoldDB" id="A0A8B6E3P7"/>
<gene>
    <name evidence="4" type="ORF">MGAL_10B016507</name>
</gene>
<keyword evidence="1" id="KW-0732">Signal</keyword>
<accession>A0A8B6E3P7</accession>
<evidence type="ECO:0000256" key="1">
    <source>
        <dbReference type="ARBA" id="ARBA00022729"/>
    </source>
</evidence>
<feature type="non-terminal residue" evidence="4">
    <location>
        <position position="250"/>
    </location>
</feature>
<comment type="caution">
    <text evidence="4">The sequence shown here is derived from an EMBL/GenBank/DDBJ whole genome shotgun (WGS) entry which is preliminary data.</text>
</comment>
<sequence>MKTRDNLEKDLDDPCISHLTLPNQEQRSAEYQLDIENDTAINDVMLPNGWYRFNTSNGDDMPTEAPNSLKCGTWYPIWLNDTLPLVSDGTSSKQVCMRSFKSDCLESWNIGIKNCSGFYVYGLISSTTENSAYCIGSKLVPCPYGYSSNTGFYPGCTMKFPQKTVGTVEVIVDLVPGPVLFEPYGNSLVTSFGCKFDEVFGDDGVKFVYDVQWSINGQKFILHTGKEYSNIGSTNLTESEWIGKHRLNMV</sequence>